<dbReference type="GO" id="GO:0008703">
    <property type="term" value="F:5-amino-6-(5-phosphoribosylamino)uracil reductase activity"/>
    <property type="evidence" value="ECO:0007669"/>
    <property type="project" value="InterPro"/>
</dbReference>
<dbReference type="GO" id="GO:0009231">
    <property type="term" value="P:riboflavin biosynthetic process"/>
    <property type="evidence" value="ECO:0007669"/>
    <property type="project" value="InterPro"/>
</dbReference>
<sequence length="195" mass="20989">MAVIYETAATLNGFLATEDDSLDWLFEIPGEQPDITDFMGSAAAMVMGSTTYEWVLAIEDLVAHPEKWASSMGKKPVFVFSTRQLPVPAGADVRILDGDAGRHLPEIRAAAGDGDIWMMGGGGLAAQFLAAGALDRIAITLAPVTLARGKPLFSGDMFWDRLRLRSAEKIGEWARLVYDITPAEQGTHPPTTLPS</sequence>
<evidence type="ECO:0000313" key="2">
    <source>
        <dbReference type="EMBL" id="REE04526.1"/>
    </source>
</evidence>
<dbReference type="EMBL" id="QREH01000001">
    <property type="protein sequence ID" value="REE04526.1"/>
    <property type="molecule type" value="Genomic_DNA"/>
</dbReference>
<comment type="caution">
    <text evidence="2">The sequence shown here is derived from an EMBL/GenBank/DDBJ whole genome shotgun (WGS) entry which is preliminary data.</text>
</comment>
<dbReference type="Pfam" id="PF01872">
    <property type="entry name" value="RibD_C"/>
    <property type="match status" value="1"/>
</dbReference>
<dbReference type="PANTHER" id="PTHR38011:SF11">
    <property type="entry name" value="2,5-DIAMINO-6-RIBOSYLAMINO-4(3H)-PYRIMIDINONE 5'-PHOSPHATE REDUCTASE"/>
    <property type="match status" value="1"/>
</dbReference>
<proteinExistence type="predicted"/>
<evidence type="ECO:0000313" key="3">
    <source>
        <dbReference type="Proteomes" id="UP000256727"/>
    </source>
</evidence>
<dbReference type="Gene3D" id="3.40.430.10">
    <property type="entry name" value="Dihydrofolate Reductase, subunit A"/>
    <property type="match status" value="1"/>
</dbReference>
<gene>
    <name evidence="2" type="ORF">C8E99_2362</name>
</gene>
<dbReference type="AlphaFoldDB" id="A0A3D9LFT8"/>
<reference evidence="2 3" key="1">
    <citation type="submission" date="2018-07" db="EMBL/GenBank/DDBJ databases">
        <title>Sequencing the genomes of 1000 actinobacteria strains.</title>
        <authorList>
            <person name="Klenk H.-P."/>
        </authorList>
    </citation>
    <scope>NUCLEOTIDE SEQUENCE [LARGE SCALE GENOMIC DNA]</scope>
    <source>
        <strain evidence="2 3">DSM 14442</strain>
    </source>
</reference>
<evidence type="ECO:0000259" key="1">
    <source>
        <dbReference type="Pfam" id="PF01872"/>
    </source>
</evidence>
<dbReference type="RefSeq" id="WP_115932443.1">
    <property type="nucleotide sequence ID" value="NZ_QREH01000001.1"/>
</dbReference>
<dbReference type="InterPro" id="IPR024072">
    <property type="entry name" value="DHFR-like_dom_sf"/>
</dbReference>
<name>A0A3D9LFT8_9MICC</name>
<dbReference type="Proteomes" id="UP000256727">
    <property type="component" value="Unassembled WGS sequence"/>
</dbReference>
<organism evidence="2 3">
    <name type="scientific">Citricoccus muralis</name>
    <dbReference type="NCBI Taxonomy" id="169134"/>
    <lineage>
        <taxon>Bacteria</taxon>
        <taxon>Bacillati</taxon>
        <taxon>Actinomycetota</taxon>
        <taxon>Actinomycetes</taxon>
        <taxon>Micrococcales</taxon>
        <taxon>Micrococcaceae</taxon>
        <taxon>Citricoccus</taxon>
    </lineage>
</organism>
<dbReference type="InterPro" id="IPR050765">
    <property type="entry name" value="Riboflavin_Biosynth_HTPR"/>
</dbReference>
<keyword evidence="3" id="KW-1185">Reference proteome</keyword>
<feature type="domain" description="Bacterial bifunctional deaminase-reductase C-terminal" evidence="1">
    <location>
        <begin position="3"/>
        <end position="172"/>
    </location>
</feature>
<dbReference type="SUPFAM" id="SSF53597">
    <property type="entry name" value="Dihydrofolate reductase-like"/>
    <property type="match status" value="1"/>
</dbReference>
<protein>
    <submittedName>
        <fullName evidence="2">Dihydrofolate reductase</fullName>
    </submittedName>
</protein>
<dbReference type="OrthoDB" id="3427770at2"/>
<accession>A0A3D9LFT8</accession>
<dbReference type="PANTHER" id="PTHR38011">
    <property type="entry name" value="DIHYDROFOLATE REDUCTASE FAMILY PROTEIN (AFU_ORTHOLOGUE AFUA_8G06820)"/>
    <property type="match status" value="1"/>
</dbReference>
<dbReference type="InterPro" id="IPR002734">
    <property type="entry name" value="RibDG_C"/>
</dbReference>